<dbReference type="EMBL" id="CP107567">
    <property type="protein sequence ID" value="UYQ66585.1"/>
    <property type="molecule type" value="Genomic_DNA"/>
</dbReference>
<evidence type="ECO:0000313" key="2">
    <source>
        <dbReference type="EMBL" id="UYQ66585.1"/>
    </source>
</evidence>
<dbReference type="Proteomes" id="UP001163878">
    <property type="component" value="Chromosome"/>
</dbReference>
<feature type="region of interest" description="Disordered" evidence="1">
    <location>
        <begin position="1"/>
        <end position="32"/>
    </location>
</feature>
<name>A0ABY6IK85_STRPE</name>
<dbReference type="RefSeq" id="WP_264250168.1">
    <property type="nucleotide sequence ID" value="NZ_CP107567.1"/>
</dbReference>
<evidence type="ECO:0000313" key="3">
    <source>
        <dbReference type="Proteomes" id="UP001163878"/>
    </source>
</evidence>
<protein>
    <recommendedName>
        <fullName evidence="4">Bacterial CdiA-CT RNAse A domain-containing protein</fullName>
    </recommendedName>
</protein>
<reference evidence="2" key="1">
    <citation type="submission" date="2022-10" db="EMBL/GenBank/DDBJ databases">
        <title>Cytochrome P450 Catalyzes Benzene Ring Formation in the Biosynthesis of Trialkyl-Substituted Aromatic Polyketides.</title>
        <authorList>
            <person name="Zhao E."/>
            <person name="Ge H."/>
        </authorList>
    </citation>
    <scope>NUCLEOTIDE SEQUENCE</scope>
    <source>
        <strain evidence="2">NA0869</strain>
    </source>
</reference>
<accession>A0ABY6IK85</accession>
<evidence type="ECO:0000256" key="1">
    <source>
        <dbReference type="SAM" id="MobiDB-lite"/>
    </source>
</evidence>
<gene>
    <name evidence="2" type="ORF">OGH68_19180</name>
</gene>
<proteinExistence type="predicted"/>
<evidence type="ECO:0008006" key="4">
    <source>
        <dbReference type="Google" id="ProtNLM"/>
    </source>
</evidence>
<organism evidence="2 3">
    <name type="scientific">Streptomyces peucetius</name>
    <dbReference type="NCBI Taxonomy" id="1950"/>
    <lineage>
        <taxon>Bacteria</taxon>
        <taxon>Bacillati</taxon>
        <taxon>Actinomycetota</taxon>
        <taxon>Actinomycetes</taxon>
        <taxon>Kitasatosporales</taxon>
        <taxon>Streptomycetaceae</taxon>
        <taxon>Streptomyces</taxon>
    </lineage>
</organism>
<keyword evidence="3" id="KW-1185">Reference proteome</keyword>
<sequence>MRLNQVPTDPGGNGNFHGPYLASSPAQKKKAADSIEKYIEPDTRRAGDVAEESTGAVVKAFAPKDGEGWVTSGALKAAHKTWEGQVKALLNRLSGEKASLRATNTLLGGTDIRVGAETKRIPSALDGY</sequence>